<dbReference type="OrthoDB" id="185618at2759"/>
<dbReference type="Proteomes" id="UP000027195">
    <property type="component" value="Unassembled WGS sequence"/>
</dbReference>
<dbReference type="EMBL" id="KL198074">
    <property type="protein sequence ID" value="KDQ09788.1"/>
    <property type="molecule type" value="Genomic_DNA"/>
</dbReference>
<evidence type="ECO:0000256" key="3">
    <source>
        <dbReference type="SAM" id="MobiDB-lite"/>
    </source>
</evidence>
<dbReference type="Pfam" id="PF00638">
    <property type="entry name" value="Ran_BP1"/>
    <property type="match status" value="1"/>
</dbReference>
<feature type="compositionally biased region" description="Basic and acidic residues" evidence="3">
    <location>
        <begin position="225"/>
        <end position="237"/>
    </location>
</feature>
<feature type="compositionally biased region" description="Low complexity" evidence="3">
    <location>
        <begin position="85"/>
        <end position="96"/>
    </location>
</feature>
<evidence type="ECO:0000313" key="6">
    <source>
        <dbReference type="Proteomes" id="UP000027195"/>
    </source>
</evidence>
<dbReference type="InterPro" id="IPR045255">
    <property type="entry name" value="RanBP1-like"/>
</dbReference>
<feature type="compositionally biased region" description="Polar residues" evidence="3">
    <location>
        <begin position="142"/>
        <end position="154"/>
    </location>
</feature>
<feature type="compositionally biased region" description="Pro residues" evidence="3">
    <location>
        <begin position="185"/>
        <end position="209"/>
    </location>
</feature>
<dbReference type="PANTHER" id="PTHR23138">
    <property type="entry name" value="RAN BINDING PROTEIN"/>
    <property type="match status" value="1"/>
</dbReference>
<name>A0A067M205_BOTB1</name>
<feature type="compositionally biased region" description="Polar residues" evidence="3">
    <location>
        <begin position="1"/>
        <end position="11"/>
    </location>
</feature>
<feature type="compositionally biased region" description="Low complexity" evidence="3">
    <location>
        <begin position="289"/>
        <end position="301"/>
    </location>
</feature>
<evidence type="ECO:0000256" key="2">
    <source>
        <dbReference type="ARBA" id="ARBA00023242"/>
    </source>
</evidence>
<feature type="compositionally biased region" description="Low complexity" evidence="3">
    <location>
        <begin position="381"/>
        <end position="400"/>
    </location>
</feature>
<dbReference type="SUPFAM" id="SSF50729">
    <property type="entry name" value="PH domain-like"/>
    <property type="match status" value="1"/>
</dbReference>
<comment type="subcellular location">
    <subcellularLocation>
        <location evidence="1">Nucleus</location>
    </subcellularLocation>
</comment>
<evidence type="ECO:0000313" key="5">
    <source>
        <dbReference type="EMBL" id="KDQ09788.1"/>
    </source>
</evidence>
<feature type="region of interest" description="Disordered" evidence="3">
    <location>
        <begin position="1"/>
        <end position="308"/>
    </location>
</feature>
<protein>
    <recommendedName>
        <fullName evidence="4">RanBD1 domain-containing protein</fullName>
    </recommendedName>
</protein>
<feature type="compositionally biased region" description="Basic and acidic residues" evidence="3">
    <location>
        <begin position="245"/>
        <end position="269"/>
    </location>
</feature>
<feature type="compositionally biased region" description="Basic and acidic residues" evidence="3">
    <location>
        <begin position="122"/>
        <end position="134"/>
    </location>
</feature>
<proteinExistence type="predicted"/>
<dbReference type="HOGENOM" id="CLU_029557_0_0_1"/>
<reference evidence="6" key="1">
    <citation type="journal article" date="2014" name="Proc. Natl. Acad. Sci. U.S.A.">
        <title>Extensive sampling of basidiomycete genomes demonstrates inadequacy of the white-rot/brown-rot paradigm for wood decay fungi.</title>
        <authorList>
            <person name="Riley R."/>
            <person name="Salamov A.A."/>
            <person name="Brown D.W."/>
            <person name="Nagy L.G."/>
            <person name="Floudas D."/>
            <person name="Held B.W."/>
            <person name="Levasseur A."/>
            <person name="Lombard V."/>
            <person name="Morin E."/>
            <person name="Otillar R."/>
            <person name="Lindquist E.A."/>
            <person name="Sun H."/>
            <person name="LaButti K.M."/>
            <person name="Schmutz J."/>
            <person name="Jabbour D."/>
            <person name="Luo H."/>
            <person name="Baker S.E."/>
            <person name="Pisabarro A.G."/>
            <person name="Walton J.D."/>
            <person name="Blanchette R.A."/>
            <person name="Henrissat B."/>
            <person name="Martin F."/>
            <person name="Cullen D."/>
            <person name="Hibbett D.S."/>
            <person name="Grigoriev I.V."/>
        </authorList>
    </citation>
    <scope>NUCLEOTIDE SEQUENCE [LARGE SCALE GENOMIC DNA]</scope>
    <source>
        <strain evidence="6">FD-172 SS1</strain>
    </source>
</reference>
<feature type="region of interest" description="Disordered" evidence="3">
    <location>
        <begin position="566"/>
        <end position="598"/>
    </location>
</feature>
<dbReference type="PROSITE" id="PS50196">
    <property type="entry name" value="RANBD1"/>
    <property type="match status" value="1"/>
</dbReference>
<feature type="compositionally biased region" description="Low complexity" evidence="3">
    <location>
        <begin position="335"/>
        <end position="344"/>
    </location>
</feature>
<dbReference type="STRING" id="930990.A0A067M205"/>
<feature type="compositionally biased region" description="Polar residues" evidence="3">
    <location>
        <begin position="401"/>
        <end position="424"/>
    </location>
</feature>
<dbReference type="InParanoid" id="A0A067M205"/>
<dbReference type="AlphaFoldDB" id="A0A067M205"/>
<feature type="region of interest" description="Disordered" evidence="3">
    <location>
        <begin position="320"/>
        <end position="424"/>
    </location>
</feature>
<keyword evidence="6" id="KW-1185">Reference proteome</keyword>
<dbReference type="Gene3D" id="2.30.29.30">
    <property type="entry name" value="Pleckstrin-homology domain (PH domain)/Phosphotyrosine-binding domain (PTB)"/>
    <property type="match status" value="1"/>
</dbReference>
<dbReference type="PANTHER" id="PTHR23138:SF142">
    <property type="entry name" value="RAN-BINDING PROTEIN 3B-RELATED"/>
    <property type="match status" value="1"/>
</dbReference>
<sequence>MSDNEGSNRATPETIAAPDPPPQTLQVKDTHKSRKREREASAEPPTPKDFNGDYDSEKRERRTPAKKNRVASRALQPSLEEEGSPRSSGDSSNSPPFGSPPNGSPVREREPPKLQQIRKRVKDLSWKDSAKSGDEAEPLDQTMDSQPDSDQQEVMDTAIVATPDQVTVIPPTDAPNDAPASPALPFAPEPEPLPAPSKSPSPPPAPPASDRPASPAGPPAVNGSDSERSDSEKGKKERGLKRKHVGQEENVVKDIDESEPSKRLRDNAEGSKSIKPYVDPKGKAKDVAEPASEAPKAPPSKMGGFAAFNTGISPFAALAASSKNALDESSPKKASSFTFGSSSPFPAPKPQSSTTFAPSAFGGFHATTSFSARPLSPSPTSPIGSPPKSRGAFGSFSSGSPTRFGSPNGSSEQKGKNSQSTQQSFSDILASQNVDSQAHESNENKYSNIEQVEVLTGEEDEITVQQLRAKLYTMDPNHQYKERGLGTLRLNIKKSDKSKARLVMRAEGVFRLLLNANLFHGMACSVSQDPKFIKISVLEDGVTVHHAIKVSNAKLAKDLVDQVLAHIPAPESPEGSDGGKEEEKEKEKEAEVEGEEAV</sequence>
<organism evidence="5 6">
    <name type="scientific">Botryobasidium botryosum (strain FD-172 SS1)</name>
    <dbReference type="NCBI Taxonomy" id="930990"/>
    <lineage>
        <taxon>Eukaryota</taxon>
        <taxon>Fungi</taxon>
        <taxon>Dikarya</taxon>
        <taxon>Basidiomycota</taxon>
        <taxon>Agaricomycotina</taxon>
        <taxon>Agaricomycetes</taxon>
        <taxon>Cantharellales</taxon>
        <taxon>Botryobasidiaceae</taxon>
        <taxon>Botryobasidium</taxon>
    </lineage>
</organism>
<gene>
    <name evidence="5" type="ORF">BOTBODRAFT_36780</name>
</gene>
<dbReference type="InterPro" id="IPR011993">
    <property type="entry name" value="PH-like_dom_sf"/>
</dbReference>
<evidence type="ECO:0000259" key="4">
    <source>
        <dbReference type="PROSITE" id="PS50196"/>
    </source>
</evidence>
<feature type="compositionally biased region" description="Basic and acidic residues" evidence="3">
    <location>
        <begin position="577"/>
        <end position="591"/>
    </location>
</feature>
<feature type="domain" description="RanBD1" evidence="4">
    <location>
        <begin position="450"/>
        <end position="522"/>
    </location>
</feature>
<dbReference type="InterPro" id="IPR000156">
    <property type="entry name" value="Ran_bind_dom"/>
</dbReference>
<accession>A0A067M205</accession>
<dbReference type="GO" id="GO:0005634">
    <property type="term" value="C:nucleus"/>
    <property type="evidence" value="ECO:0007669"/>
    <property type="project" value="UniProtKB-SubCell"/>
</dbReference>
<feature type="compositionally biased region" description="Basic and acidic residues" evidence="3">
    <location>
        <begin position="278"/>
        <end position="288"/>
    </location>
</feature>
<evidence type="ECO:0000256" key="1">
    <source>
        <dbReference type="ARBA" id="ARBA00004123"/>
    </source>
</evidence>
<keyword evidence="2" id="KW-0539">Nucleus</keyword>
<dbReference type="SMART" id="SM00160">
    <property type="entry name" value="RanBD"/>
    <property type="match status" value="1"/>
</dbReference>